<keyword evidence="7" id="KW-0663">Pyridoxal phosphate</keyword>
<dbReference type="InterPro" id="IPR015422">
    <property type="entry name" value="PyrdxlP-dep_Trfase_small"/>
</dbReference>
<evidence type="ECO:0000256" key="2">
    <source>
        <dbReference type="ARBA" id="ARBA00004514"/>
    </source>
</evidence>
<dbReference type="GO" id="GO:0005829">
    <property type="term" value="C:cytosol"/>
    <property type="evidence" value="ECO:0007669"/>
    <property type="project" value="UniProtKB-SubCell"/>
</dbReference>
<dbReference type="InterPro" id="IPR000192">
    <property type="entry name" value="Aminotrans_V_dom"/>
</dbReference>
<evidence type="ECO:0000256" key="11">
    <source>
        <dbReference type="ARBA" id="ARBA00040554"/>
    </source>
</evidence>
<proteinExistence type="inferred from homology"/>
<dbReference type="InterPro" id="IPR015424">
    <property type="entry name" value="PyrdxlP-dep_Trfase"/>
</dbReference>
<keyword evidence="6" id="KW-0808">Transferase</keyword>
<reference evidence="13 14" key="1">
    <citation type="journal article" date="2018" name="Gigascience">
        <title>Genomes of trombidid mites reveal novel predicted allergens and laterally-transferred genes associated with secondary metabolism.</title>
        <authorList>
            <person name="Dong X."/>
            <person name="Chaisiri K."/>
            <person name="Xia D."/>
            <person name="Armstrong S.D."/>
            <person name="Fang Y."/>
            <person name="Donnelly M.J."/>
            <person name="Kadowaki T."/>
            <person name="McGarry J.W."/>
            <person name="Darby A.C."/>
            <person name="Makepeace B.L."/>
        </authorList>
    </citation>
    <scope>NUCLEOTIDE SEQUENCE [LARGE SCALE GENOMIC DNA]</scope>
    <source>
        <strain evidence="13">UoL-UT</strain>
    </source>
</reference>
<evidence type="ECO:0000313" key="14">
    <source>
        <dbReference type="Proteomes" id="UP000288716"/>
    </source>
</evidence>
<accession>A0A443S1S7</accession>
<comment type="caution">
    <text evidence="13">The sequence shown here is derived from an EMBL/GenBank/DDBJ whole genome shotgun (WGS) entry which is preliminary data.</text>
</comment>
<name>A0A443S1S7_9ACAR</name>
<comment type="similarity">
    <text evidence="3">Belongs to the class-V pyridoxal-phosphate-dependent aminotransferase family.</text>
</comment>
<comment type="function">
    <text evidence="9">Catalyzes the decomposition of L-selenocysteine to L-alanine and elemental selenium.</text>
</comment>
<evidence type="ECO:0000256" key="3">
    <source>
        <dbReference type="ARBA" id="ARBA00009236"/>
    </source>
</evidence>
<dbReference type="Pfam" id="PF00266">
    <property type="entry name" value="Aminotran_5"/>
    <property type="match status" value="1"/>
</dbReference>
<evidence type="ECO:0000256" key="6">
    <source>
        <dbReference type="ARBA" id="ARBA00022679"/>
    </source>
</evidence>
<dbReference type="PANTHER" id="PTHR11601:SF62">
    <property type="entry name" value="SELENOCYSTEINE LYASE"/>
    <property type="match status" value="1"/>
</dbReference>
<dbReference type="Gene3D" id="1.10.260.50">
    <property type="match status" value="1"/>
</dbReference>
<evidence type="ECO:0000259" key="12">
    <source>
        <dbReference type="Pfam" id="PF00266"/>
    </source>
</evidence>
<evidence type="ECO:0000256" key="1">
    <source>
        <dbReference type="ARBA" id="ARBA00001933"/>
    </source>
</evidence>
<evidence type="ECO:0000256" key="9">
    <source>
        <dbReference type="ARBA" id="ARBA00037407"/>
    </source>
</evidence>
<feature type="domain" description="Aminotransferase class V" evidence="12">
    <location>
        <begin position="6"/>
        <end position="355"/>
    </location>
</feature>
<feature type="non-terminal residue" evidence="13">
    <location>
        <position position="375"/>
    </location>
</feature>
<evidence type="ECO:0000256" key="4">
    <source>
        <dbReference type="ARBA" id="ARBA00011738"/>
    </source>
</evidence>
<dbReference type="EMBL" id="NCKV01012252">
    <property type="protein sequence ID" value="RWS21431.1"/>
    <property type="molecule type" value="Genomic_DNA"/>
</dbReference>
<dbReference type="Proteomes" id="UP000288716">
    <property type="component" value="Unassembled WGS sequence"/>
</dbReference>
<dbReference type="EC" id="4.4.1.16" evidence="10"/>
<evidence type="ECO:0000256" key="7">
    <source>
        <dbReference type="ARBA" id="ARBA00022898"/>
    </source>
</evidence>
<comment type="subunit">
    <text evidence="4">Homodimer.</text>
</comment>
<keyword evidence="5" id="KW-0963">Cytoplasm</keyword>
<dbReference type="SUPFAM" id="SSF53383">
    <property type="entry name" value="PLP-dependent transferases"/>
    <property type="match status" value="1"/>
</dbReference>
<evidence type="ECO:0000256" key="5">
    <source>
        <dbReference type="ARBA" id="ARBA00022490"/>
    </source>
</evidence>
<evidence type="ECO:0000256" key="8">
    <source>
        <dbReference type="ARBA" id="ARBA00023239"/>
    </source>
</evidence>
<keyword evidence="8 13" id="KW-0456">Lyase</keyword>
<dbReference type="AlphaFoldDB" id="A0A443S1S7"/>
<dbReference type="STRING" id="299467.A0A443S1S7"/>
<comment type="cofactor">
    <cofactor evidence="1">
        <name>pyridoxal 5'-phosphate</name>
        <dbReference type="ChEBI" id="CHEBI:597326"/>
    </cofactor>
</comment>
<protein>
    <recommendedName>
        <fullName evidence="11">Selenocysteine lyase</fullName>
        <ecNumber evidence="10">4.4.1.16</ecNumber>
    </recommendedName>
</protein>
<gene>
    <name evidence="13" type="ORF">B4U80_07669</name>
</gene>
<keyword evidence="14" id="KW-1185">Reference proteome</keyword>
<dbReference type="GO" id="GO:0009000">
    <property type="term" value="F:selenocysteine lyase activity"/>
    <property type="evidence" value="ECO:0007669"/>
    <property type="project" value="UniProtKB-EC"/>
</dbReference>
<dbReference type="OrthoDB" id="10250117at2759"/>
<sequence length="375" mass="41342">MDDNVVYLDYNATTPLDKTVIEVMTSALSNLWHNPSSNYECGVQAKRAVEESRQKVGQMLGCCSPADEIIFTSGGTEANNWLFYSCAKEFEKLFTETGTVPNIVTTNVEHDSVAEALNHLSSQKHATIETTFVPVTRDIKSNYFTIDTQVLLSSVKDNTVLISVMLANNETGFIQNIADIGSALEKLNVKRLESNLPKVYLHTDAAQAIGKIEVNVQQLKVDYLTIVGHKFYGPRIGALYFRKGSPLHPLFVGGGQERSLRPGTENTACIVGLGEAAYLVTQNLSYYHKHFMNIRCYLEAKLEETFGEMVTINGKNVQQRLPNTVSVSFNNPSLKGYLILKYAKRVNASVGAACHSNSEQISRVLLACGISRDAA</sequence>
<organism evidence="13 14">
    <name type="scientific">Leptotrombidium deliense</name>
    <dbReference type="NCBI Taxonomy" id="299467"/>
    <lineage>
        <taxon>Eukaryota</taxon>
        <taxon>Metazoa</taxon>
        <taxon>Ecdysozoa</taxon>
        <taxon>Arthropoda</taxon>
        <taxon>Chelicerata</taxon>
        <taxon>Arachnida</taxon>
        <taxon>Acari</taxon>
        <taxon>Acariformes</taxon>
        <taxon>Trombidiformes</taxon>
        <taxon>Prostigmata</taxon>
        <taxon>Anystina</taxon>
        <taxon>Parasitengona</taxon>
        <taxon>Trombiculoidea</taxon>
        <taxon>Trombiculidae</taxon>
        <taxon>Leptotrombidium</taxon>
    </lineage>
</organism>
<dbReference type="PIRSF" id="PIRSF005572">
    <property type="entry name" value="NifS"/>
    <property type="match status" value="1"/>
</dbReference>
<dbReference type="InterPro" id="IPR016454">
    <property type="entry name" value="Cysteine_dSase"/>
</dbReference>
<dbReference type="InterPro" id="IPR015421">
    <property type="entry name" value="PyrdxlP-dep_Trfase_major"/>
</dbReference>
<comment type="subcellular location">
    <subcellularLocation>
        <location evidence="2">Cytoplasm</location>
        <location evidence="2">Cytosol</location>
    </subcellularLocation>
</comment>
<dbReference type="GO" id="GO:0016740">
    <property type="term" value="F:transferase activity"/>
    <property type="evidence" value="ECO:0007669"/>
    <property type="project" value="UniProtKB-KW"/>
</dbReference>
<evidence type="ECO:0000256" key="10">
    <source>
        <dbReference type="ARBA" id="ARBA00039054"/>
    </source>
</evidence>
<dbReference type="Gene3D" id="3.90.1150.10">
    <property type="entry name" value="Aspartate Aminotransferase, domain 1"/>
    <property type="match status" value="1"/>
</dbReference>
<evidence type="ECO:0000313" key="13">
    <source>
        <dbReference type="EMBL" id="RWS21431.1"/>
    </source>
</evidence>
<dbReference type="VEuPathDB" id="VectorBase:LDEU010609"/>
<dbReference type="Gene3D" id="3.40.640.10">
    <property type="entry name" value="Type I PLP-dependent aspartate aminotransferase-like (Major domain)"/>
    <property type="match status" value="1"/>
</dbReference>
<dbReference type="PANTHER" id="PTHR11601">
    <property type="entry name" value="CYSTEINE DESULFURYLASE FAMILY MEMBER"/>
    <property type="match status" value="1"/>
</dbReference>